<reference evidence="1 2" key="1">
    <citation type="journal article" date="2019" name="Nat. Commun.">
        <title>A new type of DNA phosphorothioation-based antiviral system in archaea.</title>
        <authorList>
            <person name="Xiong L."/>
            <person name="Liu S."/>
            <person name="Chen S."/>
            <person name="Xiao Y."/>
            <person name="Zhu B."/>
            <person name="Gao Y."/>
            <person name="Zhang Y."/>
            <person name="Chen B."/>
            <person name="Luo J."/>
            <person name="Deng Z."/>
            <person name="Chen X."/>
            <person name="Wang L."/>
            <person name="Chen S."/>
        </authorList>
    </citation>
    <scope>NUCLEOTIDE SEQUENCE [LARGE SCALE GENOMIC DNA]</scope>
    <source>
        <strain evidence="1 2">CBA1105</strain>
    </source>
</reference>
<evidence type="ECO:0000313" key="2">
    <source>
        <dbReference type="Proteomes" id="UP000296706"/>
    </source>
</evidence>
<accession>A0A4D6H8M7</accession>
<dbReference type="InterPro" id="IPR029068">
    <property type="entry name" value="Glyas_Bleomycin-R_OHBP_Dase"/>
</dbReference>
<keyword evidence="1" id="KW-0560">Oxidoreductase</keyword>
<organism evidence="1 2">
    <name type="scientific">Halapricum salinum</name>
    <dbReference type="NCBI Taxonomy" id="1457250"/>
    <lineage>
        <taxon>Archaea</taxon>
        <taxon>Methanobacteriati</taxon>
        <taxon>Methanobacteriota</taxon>
        <taxon>Stenosarchaea group</taxon>
        <taxon>Halobacteria</taxon>
        <taxon>Halobacteriales</taxon>
        <taxon>Haloarculaceae</taxon>
        <taxon>Halapricum</taxon>
    </lineage>
</organism>
<dbReference type="KEGG" id="hsn:DV733_02840"/>
<proteinExistence type="predicted"/>
<protein>
    <submittedName>
        <fullName evidence="1">Glyoxalase/bleomycin resistance/dioxygenase family protein</fullName>
    </submittedName>
</protein>
<gene>
    <name evidence="1" type="ORF">DV733_02840</name>
</gene>
<dbReference type="GeneID" id="39846767"/>
<evidence type="ECO:0000313" key="1">
    <source>
        <dbReference type="EMBL" id="QCC50233.1"/>
    </source>
</evidence>
<dbReference type="GO" id="GO:0051213">
    <property type="term" value="F:dioxygenase activity"/>
    <property type="evidence" value="ECO:0007669"/>
    <property type="project" value="UniProtKB-KW"/>
</dbReference>
<dbReference type="OrthoDB" id="210556at2157"/>
<name>A0A4D6H8M7_9EURY</name>
<dbReference type="Gene3D" id="3.10.180.10">
    <property type="entry name" value="2,3-Dihydroxybiphenyl 1,2-Dioxygenase, domain 1"/>
    <property type="match status" value="1"/>
</dbReference>
<dbReference type="RefSeq" id="WP_049993677.1">
    <property type="nucleotide sequence ID" value="NZ_CP031310.1"/>
</dbReference>
<sequence length="116" mass="13394">MSGIVFFGTTDRARIVEFYTERLDFSVWLEQPGCTILEYDNLLVGFCEREASETEGLLTVVLDDRETVDAWHDRLDDVAEGPPTENEEYRIYNFFGTDPDGRSFEVQTFLHETPSI</sequence>
<dbReference type="AlphaFoldDB" id="A0A4D6H8M7"/>
<keyword evidence="1" id="KW-0223">Dioxygenase</keyword>
<dbReference type="Proteomes" id="UP000296706">
    <property type="component" value="Chromosome"/>
</dbReference>
<dbReference type="EMBL" id="CP031310">
    <property type="protein sequence ID" value="QCC50233.1"/>
    <property type="molecule type" value="Genomic_DNA"/>
</dbReference>
<keyword evidence="2" id="KW-1185">Reference proteome</keyword>
<dbReference type="SUPFAM" id="SSF54593">
    <property type="entry name" value="Glyoxalase/Bleomycin resistance protein/Dihydroxybiphenyl dioxygenase"/>
    <property type="match status" value="1"/>
</dbReference>
<dbReference type="STRING" id="1457250.GCA_000755225_02865"/>